<evidence type="ECO:0008006" key="3">
    <source>
        <dbReference type="Google" id="ProtNLM"/>
    </source>
</evidence>
<evidence type="ECO:0000313" key="2">
    <source>
        <dbReference type="Proteomes" id="UP000029665"/>
    </source>
</evidence>
<dbReference type="Proteomes" id="UP000029665">
    <property type="component" value="Unassembled WGS sequence"/>
</dbReference>
<sequence length="694" mass="76021">MSSQPPEAKTPLPVTVLSALQQFAAQDTFSSDSLHPFASNPDENLTALRKLVDTANQAALSLNAHLSLPLSNPKLLSLYRQQTHISHAVLQAEQNVRYITNSLRKREGITFGEDIPLDRTQLPEWFLKRLLEWGTSAGMEAFNDPERDGHSTVVLGGKVLVIDLDFSVNRSIPDRPVVDVITCKTAYAIPNSTATTGNSISLDGFLADGIRAFLMEVQKDDAERDSVEAARLGKLLSNHLAYLMKLDHLALSEGDGGLRWFNFIDRMSLDIEKLAGSEAVTICKQESSLVAPLDIFLLRSHALPLPYLFTPSISFVVHISPLAYLKLLRSAPPHNAKVTHLPKLDIPFQHLRRSLTSHPQPQGVTIATLVLSPTAPPAYHADSMSMSALDTRPSSSAVPNAADMEHVFPAAREAQGPQGQQFTWILDFTGSGRYPGVVMSKSRMHDIEVVVNPFSGLDHVDSMQMMTFGSGSWVDLLLNSQSPVSPERYTALYTSPTSAHPPLQLRLTTPDEPGFILEAVPVRTLKEVWGILEIVREQCWLNETLRSCQWVPEGLDAGAMDGEPEDATVTEEELQAVLKGTIQPRRIPVNVYLPSQPPPSDSLFGGTGMDAFSLGEPSSQHRTRIVMTTPERPPISGLVEISVAFDASRPRGVSVDFSGAMGVDLRNDVLEEVCRRGGLFGLPGRVWKKAHEAL</sequence>
<name>A0A060S9D9_PYCCI</name>
<dbReference type="OMA" id="CWLNETL"/>
<keyword evidence="2" id="KW-1185">Reference proteome</keyword>
<gene>
    <name evidence="1" type="ORF">BN946_scf185000.g27</name>
</gene>
<dbReference type="OrthoDB" id="544685at2759"/>
<protein>
    <recommendedName>
        <fullName evidence="3">Mediator complex subunit 1</fullName>
    </recommendedName>
</protein>
<accession>A0A060S9D9</accession>
<dbReference type="EMBL" id="CCBP010000028">
    <property type="protein sequence ID" value="CDO68884.1"/>
    <property type="molecule type" value="Genomic_DNA"/>
</dbReference>
<organism evidence="1 2">
    <name type="scientific">Pycnoporus cinnabarinus</name>
    <name type="common">Cinnabar-red polypore</name>
    <name type="synonym">Trametes cinnabarina</name>
    <dbReference type="NCBI Taxonomy" id="5643"/>
    <lineage>
        <taxon>Eukaryota</taxon>
        <taxon>Fungi</taxon>
        <taxon>Dikarya</taxon>
        <taxon>Basidiomycota</taxon>
        <taxon>Agaricomycotina</taxon>
        <taxon>Agaricomycetes</taxon>
        <taxon>Polyporales</taxon>
        <taxon>Polyporaceae</taxon>
        <taxon>Trametes</taxon>
    </lineage>
</organism>
<reference evidence="1" key="1">
    <citation type="submission" date="2014-01" db="EMBL/GenBank/DDBJ databases">
        <title>The genome of the white-rot fungus Pycnoporus cinnabarinus: a basidiomycete model with a versatile arsenal for lignocellulosic biomass breakdown.</title>
        <authorList>
            <person name="Levasseur A."/>
            <person name="Lomascolo A."/>
            <person name="Ruiz-Duenas F.J."/>
            <person name="Uzan E."/>
            <person name="Piumi F."/>
            <person name="Kues U."/>
            <person name="Ram A.F.J."/>
            <person name="Murat C."/>
            <person name="Haon M."/>
            <person name="Benoit I."/>
            <person name="Arfi Y."/>
            <person name="Chevret D."/>
            <person name="Drula E."/>
            <person name="Kwon M.J."/>
            <person name="Gouret P."/>
            <person name="Lesage-Meessen L."/>
            <person name="Lombard V."/>
            <person name="Mariette J."/>
            <person name="Noirot C."/>
            <person name="Park J."/>
            <person name="Patyshakuliyeva A."/>
            <person name="Wieneger R.A.B."/>
            <person name="Wosten H.A.B."/>
            <person name="Martin F."/>
            <person name="Coutinho P.M."/>
            <person name="de Vries R."/>
            <person name="Martinez A.T."/>
            <person name="Klopp C."/>
            <person name="Pontarotti P."/>
            <person name="Henrissat B."/>
            <person name="Record E."/>
        </authorList>
    </citation>
    <scope>NUCLEOTIDE SEQUENCE [LARGE SCALE GENOMIC DNA]</scope>
    <source>
        <strain evidence="1">BRFM137</strain>
    </source>
</reference>
<proteinExistence type="predicted"/>
<dbReference type="AlphaFoldDB" id="A0A060S9D9"/>
<dbReference type="STRING" id="5643.A0A060S9D9"/>
<dbReference type="HOGENOM" id="CLU_014572_0_0_1"/>
<comment type="caution">
    <text evidence="1">The sequence shown here is derived from an EMBL/GenBank/DDBJ whole genome shotgun (WGS) entry which is preliminary data.</text>
</comment>
<evidence type="ECO:0000313" key="1">
    <source>
        <dbReference type="EMBL" id="CDO68884.1"/>
    </source>
</evidence>